<dbReference type="Gene3D" id="3.40.50.1820">
    <property type="entry name" value="alpha/beta hydrolase"/>
    <property type="match status" value="1"/>
</dbReference>
<dbReference type="InterPro" id="IPR029058">
    <property type="entry name" value="AB_hydrolase_fold"/>
</dbReference>
<evidence type="ECO:0000259" key="2">
    <source>
        <dbReference type="Pfam" id="PF07859"/>
    </source>
</evidence>
<dbReference type="AlphaFoldDB" id="A0A919NVG8"/>
<keyword evidence="4" id="KW-1185">Reference proteome</keyword>
<dbReference type="PANTHER" id="PTHR48081:SF8">
    <property type="entry name" value="ALPHA_BETA HYDROLASE FOLD-3 DOMAIN-CONTAINING PROTEIN-RELATED"/>
    <property type="match status" value="1"/>
</dbReference>
<dbReference type="GO" id="GO:0016787">
    <property type="term" value="F:hydrolase activity"/>
    <property type="evidence" value="ECO:0007669"/>
    <property type="project" value="UniProtKB-KW"/>
</dbReference>
<protein>
    <recommendedName>
        <fullName evidence="2">Alpha/beta hydrolase fold-3 domain-containing protein</fullName>
    </recommendedName>
</protein>
<dbReference type="EMBL" id="BOMY01000051">
    <property type="protein sequence ID" value="GIF25478.1"/>
    <property type="molecule type" value="Genomic_DNA"/>
</dbReference>
<dbReference type="Proteomes" id="UP000623608">
    <property type="component" value="Unassembled WGS sequence"/>
</dbReference>
<accession>A0A919NVG8</accession>
<reference evidence="3" key="1">
    <citation type="submission" date="2021-01" db="EMBL/GenBank/DDBJ databases">
        <title>Whole genome shotgun sequence of Actinoplanes tereljensis NBRC 105297.</title>
        <authorList>
            <person name="Komaki H."/>
            <person name="Tamura T."/>
        </authorList>
    </citation>
    <scope>NUCLEOTIDE SEQUENCE</scope>
    <source>
        <strain evidence="3">NBRC 105297</strain>
    </source>
</reference>
<comment type="caution">
    <text evidence="3">The sequence shown here is derived from an EMBL/GenBank/DDBJ whole genome shotgun (WGS) entry which is preliminary data.</text>
</comment>
<dbReference type="InterPro" id="IPR013094">
    <property type="entry name" value="AB_hydrolase_3"/>
</dbReference>
<keyword evidence="1" id="KW-0378">Hydrolase</keyword>
<proteinExistence type="predicted"/>
<organism evidence="3 4">
    <name type="scientific">Paractinoplanes tereljensis</name>
    <dbReference type="NCBI Taxonomy" id="571912"/>
    <lineage>
        <taxon>Bacteria</taxon>
        <taxon>Bacillati</taxon>
        <taxon>Actinomycetota</taxon>
        <taxon>Actinomycetes</taxon>
        <taxon>Micromonosporales</taxon>
        <taxon>Micromonosporaceae</taxon>
        <taxon>Paractinoplanes</taxon>
    </lineage>
</organism>
<evidence type="ECO:0000313" key="4">
    <source>
        <dbReference type="Proteomes" id="UP000623608"/>
    </source>
</evidence>
<dbReference type="InterPro" id="IPR050300">
    <property type="entry name" value="GDXG_lipolytic_enzyme"/>
</dbReference>
<dbReference type="Pfam" id="PF07859">
    <property type="entry name" value="Abhydrolase_3"/>
    <property type="match status" value="1"/>
</dbReference>
<sequence length="321" mass="34161">MPAKDSPFFGEVTPMALDEATAQFLKQLGEAGSSPLHELTLTAARTMYAQLHSLSGQGPPMARIADVTIESEDGASIPARVLTPTTTPRGVIVYYHGGGWTVGSIDDVDAVGRHLAERTNCTVVLVGYRLAPEHPFPAASRDAYAALCWVAVALPGQPIVVAGDSAGGNLSAVVARRTRDDGGPVIDLQVLIYPATDCDLDRASYHDPANQLLLDRHAMVWFWDHYVPDPARRADPDASPLLAVDLSGLPPAVFVLPEHDVLSEEGEAYAERLRQAGVPVQLQRAAGQMHAFFPLVGVLPGSLAALTRVAESIDAALTRPK</sequence>
<name>A0A919NVG8_9ACTN</name>
<dbReference type="SUPFAM" id="SSF53474">
    <property type="entry name" value="alpha/beta-Hydrolases"/>
    <property type="match status" value="1"/>
</dbReference>
<evidence type="ECO:0000313" key="3">
    <source>
        <dbReference type="EMBL" id="GIF25478.1"/>
    </source>
</evidence>
<gene>
    <name evidence="3" type="ORF">Ate02nite_82080</name>
</gene>
<dbReference type="PANTHER" id="PTHR48081">
    <property type="entry name" value="AB HYDROLASE SUPERFAMILY PROTEIN C4A8.06C"/>
    <property type="match status" value="1"/>
</dbReference>
<evidence type="ECO:0000256" key="1">
    <source>
        <dbReference type="ARBA" id="ARBA00022801"/>
    </source>
</evidence>
<feature type="domain" description="Alpha/beta hydrolase fold-3" evidence="2">
    <location>
        <begin position="92"/>
        <end position="293"/>
    </location>
</feature>